<organism evidence="1 2">
    <name type="scientific">Enterobacter cloacae</name>
    <dbReference type="NCBI Taxonomy" id="550"/>
    <lineage>
        <taxon>Bacteria</taxon>
        <taxon>Pseudomonadati</taxon>
        <taxon>Pseudomonadota</taxon>
        <taxon>Gammaproteobacteria</taxon>
        <taxon>Enterobacterales</taxon>
        <taxon>Enterobacteriaceae</taxon>
        <taxon>Enterobacter</taxon>
        <taxon>Enterobacter cloacae complex</taxon>
    </lineage>
</organism>
<dbReference type="EMBL" id="AP022126">
    <property type="protein sequence ID" value="BBS32882.1"/>
    <property type="molecule type" value="Genomic_DNA"/>
</dbReference>
<sequence>MVSKIVEERTDRFKTVGTINRPCIATRGIFSKGRSHMLDKLLLCPITLYLIRKFYAFGLRLGKFFYGGSMGFLKYVNLLANESDAFAEHLVTLDRRESTKSVFKGRDD</sequence>
<proteinExistence type="predicted"/>
<name>A0A6S5JTV9_ENTCL</name>
<gene>
    <name evidence="1" type="ORF">WP5S18C02_30880</name>
</gene>
<accession>A0A6S5JTV9</accession>
<dbReference type="AlphaFoldDB" id="A0A6S5JTV9"/>
<protein>
    <submittedName>
        <fullName evidence="1">Uncharacterized protein</fullName>
    </submittedName>
</protein>
<reference evidence="1 2" key="1">
    <citation type="submission" date="2019-12" db="EMBL/GenBank/DDBJ databases">
        <title>complete genome sequences of Enterobacter cloacae str. WP5-S18-CRE-02 isolated from wastewater treatment plant effluent.</title>
        <authorList>
            <person name="Sekizuka T."/>
            <person name="Itokawa K."/>
            <person name="Yatsu K."/>
            <person name="Inamine Y."/>
            <person name="Kuroda M."/>
        </authorList>
    </citation>
    <scope>NUCLEOTIDE SEQUENCE [LARGE SCALE GENOMIC DNA]</scope>
    <source>
        <strain evidence="1 2">WP5-S18-CRE-02</strain>
    </source>
</reference>
<evidence type="ECO:0000313" key="1">
    <source>
        <dbReference type="EMBL" id="BBS32882.1"/>
    </source>
</evidence>
<evidence type="ECO:0000313" key="2">
    <source>
        <dbReference type="Proteomes" id="UP000515488"/>
    </source>
</evidence>
<dbReference type="Proteomes" id="UP000515488">
    <property type="component" value="Chromosome"/>
</dbReference>